<gene>
    <name evidence="3" type="ORF">RY831_03370</name>
</gene>
<protein>
    <submittedName>
        <fullName evidence="3">Replication initiation protein</fullName>
    </submittedName>
</protein>
<organism evidence="3 4">
    <name type="scientific">Noviherbaspirillum album</name>
    <dbReference type="NCBI Taxonomy" id="3080276"/>
    <lineage>
        <taxon>Bacteria</taxon>
        <taxon>Pseudomonadati</taxon>
        <taxon>Pseudomonadota</taxon>
        <taxon>Betaproteobacteria</taxon>
        <taxon>Burkholderiales</taxon>
        <taxon>Oxalobacteraceae</taxon>
        <taxon>Noviherbaspirillum</taxon>
    </lineage>
</organism>
<keyword evidence="4" id="KW-1185">Reference proteome</keyword>
<dbReference type="Pfam" id="PF21205">
    <property type="entry name" value="Rep3_C"/>
    <property type="match status" value="1"/>
</dbReference>
<reference evidence="3 4" key="1">
    <citation type="submission" date="2023-10" db="EMBL/GenBank/DDBJ databases">
        <title>Noviherbaspirillum sp. CPCC 100848 genome assembly.</title>
        <authorList>
            <person name="Li X.Y."/>
            <person name="Fang X.M."/>
        </authorList>
    </citation>
    <scope>NUCLEOTIDE SEQUENCE [LARGE SCALE GENOMIC DNA]</scope>
    <source>
        <strain evidence="3 4">CPCC 100848</strain>
    </source>
</reference>
<dbReference type="InterPro" id="IPR000525">
    <property type="entry name" value="Initiator_Rep_WH1"/>
</dbReference>
<evidence type="ECO:0000313" key="4">
    <source>
        <dbReference type="Proteomes" id="UP001352263"/>
    </source>
</evidence>
<feature type="domain" description="Initiator Rep protein WH1" evidence="2">
    <location>
        <begin position="41"/>
        <end position="170"/>
    </location>
</feature>
<evidence type="ECO:0000313" key="3">
    <source>
        <dbReference type="EMBL" id="MEC4718173.1"/>
    </source>
</evidence>
<comment type="caution">
    <text evidence="3">The sequence shown here is derived from an EMBL/GenBank/DDBJ whole genome shotgun (WGS) entry which is preliminary data.</text>
</comment>
<dbReference type="SUPFAM" id="SSF46785">
    <property type="entry name" value="Winged helix' DNA-binding domain"/>
    <property type="match status" value="1"/>
</dbReference>
<evidence type="ECO:0000259" key="2">
    <source>
        <dbReference type="Pfam" id="PF01051"/>
    </source>
</evidence>
<sequence length="444" mass="50600">MSKSSPLKNPNGTLFGEPEEPRLEIRKAHQAIFIRPDQNPVPLVARKLFNVLVRHAQESGLQHEKYSIPFRTIVEQLAYESNDYDLLKGHLRQLQKIQVEWDAITEKGKRQWGVSGLVMYAQIADGVCTYAFMESIKAELLNPQENYFRFDLRLQSLFRKPSSLALYEMCGRYATNPSRLTARLHWTEWRDLLSRDENHLYDEYKFFNSRLLKPTIAEVNAMSDLEIEPIIYKDGRSVTEIQFKVKLKASLPAIPKDAKAFNTEAYKRIIAFGINPTRARKAMSQYSPQEIDAATDLLEKRLKAPNLQKVSSAEAYFFDALKKGYAPPPTPVPGTGTQDAAATVQKLKDDIKAAYDAQRLGNAERLYYELDETEQTRLREEFVQTQTEVSAAGSALKLFRSKGFKSKTASAIFFAWYARKTWGDVSEMDLLNFAIQSGMVAPAK</sequence>
<dbReference type="InterPro" id="IPR036390">
    <property type="entry name" value="WH_DNA-bd_sf"/>
</dbReference>
<comment type="similarity">
    <text evidence="1">Belongs to the initiator RepB protein family.</text>
</comment>
<dbReference type="RefSeq" id="WP_326504927.1">
    <property type="nucleotide sequence ID" value="NZ_JAWIIV010000002.1"/>
</dbReference>
<proteinExistence type="inferred from homology"/>
<dbReference type="Pfam" id="PF01051">
    <property type="entry name" value="Rep3_N"/>
    <property type="match status" value="1"/>
</dbReference>
<dbReference type="EMBL" id="JAWIIV010000002">
    <property type="protein sequence ID" value="MEC4718173.1"/>
    <property type="molecule type" value="Genomic_DNA"/>
</dbReference>
<dbReference type="Gene3D" id="1.10.10.10">
    <property type="entry name" value="Winged helix-like DNA-binding domain superfamily/Winged helix DNA-binding domain"/>
    <property type="match status" value="1"/>
</dbReference>
<accession>A0ABU6J3Z2</accession>
<name>A0ABU6J3Z2_9BURK</name>
<dbReference type="InterPro" id="IPR036388">
    <property type="entry name" value="WH-like_DNA-bd_sf"/>
</dbReference>
<dbReference type="Proteomes" id="UP001352263">
    <property type="component" value="Unassembled WGS sequence"/>
</dbReference>
<evidence type="ECO:0000256" key="1">
    <source>
        <dbReference type="ARBA" id="ARBA00038283"/>
    </source>
</evidence>